<dbReference type="eggNOG" id="COG1739">
    <property type="taxonomic scope" value="Bacteria"/>
</dbReference>
<evidence type="ECO:0000259" key="2">
    <source>
        <dbReference type="Pfam" id="PF01205"/>
    </source>
</evidence>
<dbReference type="InterPro" id="IPR020569">
    <property type="entry name" value="UPF0029_Impact_CS"/>
</dbReference>
<reference evidence="3 4" key="1">
    <citation type="journal article" date="2012" name="J. Bacteriol.">
        <title>Genome Sequence of Fibrella aestuarina BUZ 2T, a Filamentous Marine Bacterium.</title>
        <authorList>
            <person name="Filippini M."/>
            <person name="Qi W."/>
            <person name="Blom J."/>
            <person name="Goesmann A."/>
            <person name="Smits T.H."/>
            <person name="Bagheri H.C."/>
        </authorList>
    </citation>
    <scope>NUCLEOTIDE SEQUENCE [LARGE SCALE GENOMIC DNA]</scope>
    <source>
        <strain evidence="4">BUZ 2T</strain>
    </source>
</reference>
<dbReference type="EMBL" id="HE796683">
    <property type="protein sequence ID" value="CCG98953.1"/>
    <property type="molecule type" value="Genomic_DNA"/>
</dbReference>
<proteinExistence type="inferred from homology"/>
<dbReference type="InterPro" id="IPR023582">
    <property type="entry name" value="Impact"/>
</dbReference>
<dbReference type="GO" id="GO:0006446">
    <property type="term" value="P:regulation of translational initiation"/>
    <property type="evidence" value="ECO:0007669"/>
    <property type="project" value="TreeGrafter"/>
</dbReference>
<dbReference type="PANTHER" id="PTHR16301">
    <property type="entry name" value="IMPACT-RELATED"/>
    <property type="match status" value="1"/>
</dbReference>
<sequence>MTLFDDTFRTITTATEGDFRDRGSKFLGFAYPIRSEADARTYLEALRKIHPKANHHCYAYRLGLDRNHYRVNDDGEPSGTAGRPILNVLLSRDLTNVLVVVVRYFGGTLLGVPGLINAYKLATMAALDVATVVEKTVNEVYRLRFPFEQMNDVMRVVKEHQLTILKQDFDTACLLDLEMRRTLVEVVMGKLGKLDGVEAKSVAQGAS</sequence>
<evidence type="ECO:0000313" key="4">
    <source>
        <dbReference type="Proteomes" id="UP000011058"/>
    </source>
</evidence>
<dbReference type="OrthoDB" id="9813771at2"/>
<dbReference type="InterPro" id="IPR001498">
    <property type="entry name" value="Impact_N"/>
</dbReference>
<dbReference type="Proteomes" id="UP000011058">
    <property type="component" value="Chromosome"/>
</dbReference>
<dbReference type="InterPro" id="IPR036956">
    <property type="entry name" value="Impact_N_sf"/>
</dbReference>
<dbReference type="STRING" id="1166018.FAES_0942"/>
<evidence type="ECO:0000256" key="1">
    <source>
        <dbReference type="ARBA" id="ARBA00007665"/>
    </source>
</evidence>
<dbReference type="Pfam" id="PF01205">
    <property type="entry name" value="Impact_N"/>
    <property type="match status" value="1"/>
</dbReference>
<feature type="domain" description="Impact N-terminal" evidence="2">
    <location>
        <begin position="22"/>
        <end position="126"/>
    </location>
</feature>
<dbReference type="KEGG" id="fae:FAES_0942"/>
<organism evidence="3 4">
    <name type="scientific">Fibrella aestuarina BUZ 2</name>
    <dbReference type="NCBI Taxonomy" id="1166018"/>
    <lineage>
        <taxon>Bacteria</taxon>
        <taxon>Pseudomonadati</taxon>
        <taxon>Bacteroidota</taxon>
        <taxon>Cytophagia</taxon>
        <taxon>Cytophagales</taxon>
        <taxon>Spirosomataceae</taxon>
        <taxon>Fibrella</taxon>
    </lineage>
</organism>
<dbReference type="PANTHER" id="PTHR16301:SF20">
    <property type="entry name" value="IMPACT FAMILY MEMBER YIGZ"/>
    <property type="match status" value="1"/>
</dbReference>
<dbReference type="InterPro" id="IPR020568">
    <property type="entry name" value="Ribosomal_Su5_D2-typ_SF"/>
</dbReference>
<dbReference type="AlphaFoldDB" id="I0K4A0"/>
<gene>
    <name evidence="3" type="ORF">FAES_0942</name>
</gene>
<dbReference type="HOGENOM" id="CLU_083552_1_0_10"/>
<protein>
    <submittedName>
        <fullName evidence="3">IMPACT family member yvyE</fullName>
    </submittedName>
</protein>
<name>I0K4A0_9BACT</name>
<dbReference type="SUPFAM" id="SSF54211">
    <property type="entry name" value="Ribosomal protein S5 domain 2-like"/>
    <property type="match status" value="1"/>
</dbReference>
<dbReference type="PROSITE" id="PS00910">
    <property type="entry name" value="UPF0029"/>
    <property type="match status" value="1"/>
</dbReference>
<dbReference type="PATRIC" id="fig|1166018.3.peg.2660"/>
<dbReference type="Gene3D" id="3.30.230.30">
    <property type="entry name" value="Impact, N-terminal domain"/>
    <property type="match status" value="1"/>
</dbReference>
<dbReference type="GO" id="GO:0005737">
    <property type="term" value="C:cytoplasm"/>
    <property type="evidence" value="ECO:0007669"/>
    <property type="project" value="TreeGrafter"/>
</dbReference>
<comment type="similarity">
    <text evidence="1">Belongs to the IMPACT family.</text>
</comment>
<keyword evidence="4" id="KW-1185">Reference proteome</keyword>
<accession>I0K4A0</accession>
<dbReference type="RefSeq" id="WP_015330053.1">
    <property type="nucleotide sequence ID" value="NC_020054.1"/>
</dbReference>
<evidence type="ECO:0000313" key="3">
    <source>
        <dbReference type="EMBL" id="CCG98953.1"/>
    </source>
</evidence>